<keyword evidence="1" id="KW-1133">Transmembrane helix</keyword>
<feature type="domain" description="Rhodopsin" evidence="2">
    <location>
        <begin position="39"/>
        <end position="272"/>
    </location>
</feature>
<evidence type="ECO:0000259" key="2">
    <source>
        <dbReference type="Pfam" id="PF20684"/>
    </source>
</evidence>
<dbReference type="EMBL" id="NAJO01000002">
    <property type="protein sequence ID" value="OQO14395.1"/>
    <property type="molecule type" value="Genomic_DNA"/>
</dbReference>
<feature type="transmembrane region" description="Helical" evidence="1">
    <location>
        <begin position="92"/>
        <end position="110"/>
    </location>
</feature>
<comment type="caution">
    <text evidence="3">The sequence shown here is derived from an EMBL/GenBank/DDBJ whole genome shotgun (WGS) entry which is preliminary data.</text>
</comment>
<dbReference type="InParanoid" id="A0A1V8TSP9"/>
<keyword evidence="1" id="KW-0812">Transmembrane</keyword>
<organism evidence="3 4">
    <name type="scientific">Cryoendolithus antarcticus</name>
    <dbReference type="NCBI Taxonomy" id="1507870"/>
    <lineage>
        <taxon>Eukaryota</taxon>
        <taxon>Fungi</taxon>
        <taxon>Dikarya</taxon>
        <taxon>Ascomycota</taxon>
        <taxon>Pezizomycotina</taxon>
        <taxon>Dothideomycetes</taxon>
        <taxon>Dothideomycetidae</taxon>
        <taxon>Cladosporiales</taxon>
        <taxon>Cladosporiaceae</taxon>
        <taxon>Cryoendolithus</taxon>
    </lineage>
</organism>
<dbReference type="InterPro" id="IPR049326">
    <property type="entry name" value="Rhodopsin_dom_fungi"/>
</dbReference>
<feature type="transmembrane region" description="Helical" evidence="1">
    <location>
        <begin position="173"/>
        <end position="198"/>
    </location>
</feature>
<gene>
    <name evidence="3" type="ORF">B0A48_01271</name>
</gene>
<proteinExistence type="predicted"/>
<protein>
    <recommendedName>
        <fullName evidence="2">Rhodopsin domain-containing protein</fullName>
    </recommendedName>
</protein>
<evidence type="ECO:0000313" key="3">
    <source>
        <dbReference type="EMBL" id="OQO14395.1"/>
    </source>
</evidence>
<accession>A0A1V8TSP9</accession>
<dbReference type="Pfam" id="PF20684">
    <property type="entry name" value="Fung_rhodopsin"/>
    <property type="match status" value="1"/>
</dbReference>
<dbReference type="PANTHER" id="PTHR39614:SF2">
    <property type="entry name" value="INTEGRAL MEMBRANE PROTEIN"/>
    <property type="match status" value="1"/>
</dbReference>
<feature type="transmembrane region" description="Helical" evidence="1">
    <location>
        <begin position="131"/>
        <end position="153"/>
    </location>
</feature>
<dbReference type="STRING" id="1507870.A0A1V8TSP9"/>
<evidence type="ECO:0000313" key="4">
    <source>
        <dbReference type="Proteomes" id="UP000192596"/>
    </source>
</evidence>
<dbReference type="AlphaFoldDB" id="A0A1V8TSP9"/>
<sequence length="362" mass="39553">MSPVQQVGLSKPSDVDHRCWLWVATILSIMYSLCFLGARIFGKYGLLWYDDAVLGVTYLIACGHWALLMRAVSDGLGVALMDVGWQPKQGTISTLLFASQLSWFAALYGAKASLLVFNMKIFVGSTRRRNFTYLIAGVVLLICMAVSMGVALSGCAPEELLDSSVGDRCLRSMARLITICLVDVFSEAFMFILPVTSLHALEMSSEKKRVVIILYSCRFITTAFLIAQTVAHVRSGRDARASIGSVPMLVLQEVTLCTSLITSTIPCLRSFVGAFSQGATYWSASAHRNEIALGSIKTGGRRGHTKIKSADDFGMRSSTMRHGVSIGRSRAEQVSLASAESQQMIIRRETQVDVSSVHVRDL</sequence>
<keyword evidence="4" id="KW-1185">Reference proteome</keyword>
<evidence type="ECO:0000256" key="1">
    <source>
        <dbReference type="SAM" id="Phobius"/>
    </source>
</evidence>
<feature type="transmembrane region" description="Helical" evidence="1">
    <location>
        <begin position="210"/>
        <end position="231"/>
    </location>
</feature>
<feature type="transmembrane region" description="Helical" evidence="1">
    <location>
        <begin position="53"/>
        <end position="72"/>
    </location>
</feature>
<dbReference type="Proteomes" id="UP000192596">
    <property type="component" value="Unassembled WGS sequence"/>
</dbReference>
<keyword evidence="1" id="KW-0472">Membrane</keyword>
<reference evidence="4" key="1">
    <citation type="submission" date="2017-03" db="EMBL/GenBank/DDBJ databases">
        <title>Genomes of endolithic fungi from Antarctica.</title>
        <authorList>
            <person name="Coleine C."/>
            <person name="Masonjones S."/>
            <person name="Stajich J.E."/>
        </authorList>
    </citation>
    <scope>NUCLEOTIDE SEQUENCE [LARGE SCALE GENOMIC DNA]</scope>
    <source>
        <strain evidence="4">CCFEE 5527</strain>
    </source>
</reference>
<dbReference type="PANTHER" id="PTHR39614">
    <property type="entry name" value="INTEGRAL MEMBRANE PROTEIN"/>
    <property type="match status" value="1"/>
</dbReference>
<dbReference type="OrthoDB" id="3918601at2759"/>
<feature type="transmembrane region" description="Helical" evidence="1">
    <location>
        <begin position="20"/>
        <end position="41"/>
    </location>
</feature>
<name>A0A1V8TSP9_9PEZI</name>